<dbReference type="InterPro" id="IPR041544">
    <property type="entry name" value="MotY_N"/>
</dbReference>
<dbReference type="RefSeq" id="WP_382413517.1">
    <property type="nucleotide sequence ID" value="NZ_AP031500.1"/>
</dbReference>
<comment type="caution">
    <text evidence="6">The sequence shown here is derived from an EMBL/GenBank/DDBJ whole genome shotgun (WGS) entry which is preliminary data.</text>
</comment>
<dbReference type="Proteomes" id="UP001595548">
    <property type="component" value="Unassembled WGS sequence"/>
</dbReference>
<dbReference type="InterPro" id="IPR006664">
    <property type="entry name" value="OMP_bac"/>
</dbReference>
<feature type="domain" description="OmpA-like" evidence="5">
    <location>
        <begin position="176"/>
        <end position="294"/>
    </location>
</feature>
<dbReference type="Gene3D" id="2.60.40.2540">
    <property type="match status" value="1"/>
</dbReference>
<dbReference type="PRINTS" id="PR01023">
    <property type="entry name" value="NAFLGMOTY"/>
</dbReference>
<keyword evidence="7" id="KW-1185">Reference proteome</keyword>
<evidence type="ECO:0000313" key="7">
    <source>
        <dbReference type="Proteomes" id="UP001595548"/>
    </source>
</evidence>
<dbReference type="InterPro" id="IPR050330">
    <property type="entry name" value="Bact_OuterMem_StrucFunc"/>
</dbReference>
<dbReference type="EMBL" id="JBHRTL010000001">
    <property type="protein sequence ID" value="MFC3153652.1"/>
    <property type="molecule type" value="Genomic_DNA"/>
</dbReference>
<dbReference type="InterPro" id="IPR006665">
    <property type="entry name" value="OmpA-like"/>
</dbReference>
<dbReference type="PANTHER" id="PTHR30329">
    <property type="entry name" value="STATOR ELEMENT OF FLAGELLAR MOTOR COMPLEX"/>
    <property type="match status" value="1"/>
</dbReference>
<evidence type="ECO:0000256" key="4">
    <source>
        <dbReference type="SAM" id="MobiDB-lite"/>
    </source>
</evidence>
<dbReference type="PRINTS" id="PR01021">
    <property type="entry name" value="OMPADOMAIN"/>
</dbReference>
<dbReference type="Pfam" id="PF00691">
    <property type="entry name" value="OmpA"/>
    <property type="match status" value="1"/>
</dbReference>
<evidence type="ECO:0000256" key="1">
    <source>
        <dbReference type="ARBA" id="ARBA00004442"/>
    </source>
</evidence>
<evidence type="ECO:0000256" key="3">
    <source>
        <dbReference type="PROSITE-ProRule" id="PRU00473"/>
    </source>
</evidence>
<evidence type="ECO:0000256" key="2">
    <source>
        <dbReference type="ARBA" id="ARBA00023136"/>
    </source>
</evidence>
<name>A0ABV7HPQ5_9GAMM</name>
<dbReference type="InterPro" id="IPR036737">
    <property type="entry name" value="OmpA-like_sf"/>
</dbReference>
<dbReference type="SUPFAM" id="SSF103088">
    <property type="entry name" value="OmpA-like"/>
    <property type="match status" value="1"/>
</dbReference>
<reference evidence="7" key="1">
    <citation type="journal article" date="2019" name="Int. J. Syst. Evol. Microbiol.">
        <title>The Global Catalogue of Microorganisms (GCM) 10K type strain sequencing project: providing services to taxonomists for standard genome sequencing and annotation.</title>
        <authorList>
            <consortium name="The Broad Institute Genomics Platform"/>
            <consortium name="The Broad Institute Genome Sequencing Center for Infectious Disease"/>
            <person name="Wu L."/>
            <person name="Ma J."/>
        </authorList>
    </citation>
    <scope>NUCLEOTIDE SEQUENCE [LARGE SCALE GENOMIC DNA]</scope>
    <source>
        <strain evidence="7">KCTC 52141</strain>
    </source>
</reference>
<dbReference type="PROSITE" id="PS51123">
    <property type="entry name" value="OMPA_2"/>
    <property type="match status" value="1"/>
</dbReference>
<evidence type="ECO:0000313" key="6">
    <source>
        <dbReference type="EMBL" id="MFC3153652.1"/>
    </source>
</evidence>
<comment type="subcellular location">
    <subcellularLocation>
        <location evidence="1">Cell outer membrane</location>
    </subcellularLocation>
</comment>
<dbReference type="PANTHER" id="PTHR30329:SF17">
    <property type="entry name" value="LIPOPROTEIN YFIB-RELATED"/>
    <property type="match status" value="1"/>
</dbReference>
<gene>
    <name evidence="6" type="ORF">ACFOEB_00415</name>
</gene>
<protein>
    <submittedName>
        <fullName evidence="6">OmpA family protein</fullName>
    </submittedName>
</protein>
<evidence type="ECO:0000259" key="5">
    <source>
        <dbReference type="PROSITE" id="PS51123"/>
    </source>
</evidence>
<sequence>MVWRKLRQRFVSRSVLLALGVSAGPVLAITFEAPMELSRWQVDASAFACKLYQPLNRYGEAVFMRRAGEPQRFYLREQNRQFAEGEAQLLVQAPRWQGSGARRPLGTVPVVSGEEPIRMDWQASQRLIGELQNGQQLLFSHRAWYEEATPVKVVLEPIRFRLAFSEFQQCLGGLLPVNYDQIHRSSVVFTGGAPEFDPDQQPLLDNLIQYVLADQYVTTVVIDGHTDGQGLRADNLELSKQRAEFVADYLTTRGVPQELLQVRWHGERYPVASNRSAEGRAENRRVTLRIDRFEPKSQTLEARGDDSAQDSDAPEQAATQS</sequence>
<feature type="region of interest" description="Disordered" evidence="4">
    <location>
        <begin position="289"/>
        <end position="321"/>
    </location>
</feature>
<accession>A0ABV7HPQ5</accession>
<organism evidence="6 7">
    <name type="scientific">Gilvimarinus japonicus</name>
    <dbReference type="NCBI Taxonomy" id="1796469"/>
    <lineage>
        <taxon>Bacteria</taxon>
        <taxon>Pseudomonadati</taxon>
        <taxon>Pseudomonadota</taxon>
        <taxon>Gammaproteobacteria</taxon>
        <taxon>Cellvibrionales</taxon>
        <taxon>Cellvibrionaceae</taxon>
        <taxon>Gilvimarinus</taxon>
    </lineage>
</organism>
<dbReference type="CDD" id="cd07185">
    <property type="entry name" value="OmpA_C-like"/>
    <property type="match status" value="1"/>
</dbReference>
<dbReference type="Gene3D" id="3.30.1330.60">
    <property type="entry name" value="OmpA-like domain"/>
    <property type="match status" value="1"/>
</dbReference>
<dbReference type="Pfam" id="PF18393">
    <property type="entry name" value="MotY_N"/>
    <property type="match status" value="1"/>
</dbReference>
<proteinExistence type="predicted"/>
<keyword evidence="2 3" id="KW-0472">Membrane</keyword>